<reference evidence="2 3" key="1">
    <citation type="journal article" date="2015" name="Genome Announc.">
        <title>Complete Genome Sequence and Annotation of Corynebacterium singulare DSM 44357, Isolated from a Human Semen Specimen.</title>
        <authorList>
            <person name="Merten M."/>
            <person name="Brinkrolf K."/>
            <person name="Albersmeier A."/>
            <person name="Kutter Y."/>
            <person name="Ruckert C."/>
            <person name="Tauch A."/>
        </authorList>
    </citation>
    <scope>NUCLEOTIDE SEQUENCE [LARGE SCALE GENOMIC DNA]</scope>
    <source>
        <strain evidence="2">IBS B52218</strain>
    </source>
</reference>
<gene>
    <name evidence="2" type="ORF">CSING_05645</name>
</gene>
<protein>
    <recommendedName>
        <fullName evidence="1">GmrSD restriction endonucleases C-terminal domain-containing protein</fullName>
    </recommendedName>
</protein>
<dbReference type="STRING" id="161899.CSING_05645"/>
<evidence type="ECO:0000313" key="3">
    <source>
        <dbReference type="Proteomes" id="UP000031890"/>
    </source>
</evidence>
<evidence type="ECO:0000259" key="1">
    <source>
        <dbReference type="Pfam" id="PF07510"/>
    </source>
</evidence>
<proteinExistence type="predicted"/>
<dbReference type="InterPro" id="IPR011089">
    <property type="entry name" value="GmrSD_C"/>
</dbReference>
<dbReference type="RefSeq" id="WP_042530403.1">
    <property type="nucleotide sequence ID" value="NZ_CP010827.1"/>
</dbReference>
<dbReference type="KEGG" id="csx:CSING_05645"/>
<feature type="domain" description="GmrSD restriction endonucleases C-terminal" evidence="1">
    <location>
        <begin position="80"/>
        <end position="150"/>
    </location>
</feature>
<organism evidence="2 3">
    <name type="scientific">Corynebacterium singulare</name>
    <dbReference type="NCBI Taxonomy" id="161899"/>
    <lineage>
        <taxon>Bacteria</taxon>
        <taxon>Bacillati</taxon>
        <taxon>Actinomycetota</taxon>
        <taxon>Actinomycetes</taxon>
        <taxon>Mycobacteriales</taxon>
        <taxon>Corynebacteriaceae</taxon>
        <taxon>Corynebacterium</taxon>
    </lineage>
</organism>
<name>A0A0B6F2K4_9CORY</name>
<dbReference type="HOGENOM" id="CLU_043034_1_1_11"/>
<accession>A0A0B6F2K4</accession>
<dbReference type="Proteomes" id="UP000031890">
    <property type="component" value="Chromosome"/>
</dbReference>
<dbReference type="Pfam" id="PF07510">
    <property type="entry name" value="GmrSD_C"/>
    <property type="match status" value="1"/>
</dbReference>
<dbReference type="OrthoDB" id="5196645at2"/>
<dbReference type="AlphaFoldDB" id="A0A0B6F2K4"/>
<evidence type="ECO:0000313" key="2">
    <source>
        <dbReference type="EMBL" id="AJI78665.1"/>
    </source>
</evidence>
<sequence>MNLRTAYICVLSVATVAYGGYHLFPGPSLGVATVPARVSAPGYVRADFGGWLPGTRETVMESQTIDGILYDPYARAPAGNRVEVDHVFPLSAAWDLGASMWTKDKKLAFANDPLNLVATASALNQTKSDSLPADWLPPADRCDYSRRLAAVARKYELPLPARDYETMRHQCQFDFISWRR</sequence>
<dbReference type="EMBL" id="CP010827">
    <property type="protein sequence ID" value="AJI78665.1"/>
    <property type="molecule type" value="Genomic_DNA"/>
</dbReference>